<dbReference type="SUPFAM" id="SSF56112">
    <property type="entry name" value="Protein kinase-like (PK-like)"/>
    <property type="match status" value="1"/>
</dbReference>
<protein>
    <submittedName>
        <fullName evidence="3">Phosphotransferase</fullName>
    </submittedName>
</protein>
<comment type="similarity">
    <text evidence="1">Belongs to the pseudomonas-type ThrB family.</text>
</comment>
<dbReference type="InterPro" id="IPR002575">
    <property type="entry name" value="Aminoglycoside_PTrfase"/>
</dbReference>
<dbReference type="Gene3D" id="3.90.1200.10">
    <property type="match status" value="1"/>
</dbReference>
<dbReference type="Gene3D" id="3.30.200.20">
    <property type="entry name" value="Phosphorylase Kinase, domain 1"/>
    <property type="match status" value="1"/>
</dbReference>
<dbReference type="InterPro" id="IPR011009">
    <property type="entry name" value="Kinase-like_dom_sf"/>
</dbReference>
<accession>A0ABW3UMV5</accession>
<gene>
    <name evidence="3" type="ORF">ACFQ4B_16125</name>
</gene>
<evidence type="ECO:0000256" key="1">
    <source>
        <dbReference type="ARBA" id="ARBA00038240"/>
    </source>
</evidence>
<name>A0ABW3UMV5_9BACL</name>
<sequence length="320" mass="37594">MSNSENIRDEIIDTINKNWEIKTYDFEEINRGYKNLKWKLNTDRGPLFVKQYNWHRYSNLDSVRIALGFQTQLNNLNIPCPRIFDCNGVLIHETPYGERFVLTDFCEGKLIRPGEANAEQMYSLGRATGRMHRILGNSHSLSKKLDWSIPSRERMLASWARRWDQAVTSNSQHYITALEKQKRIIETIDMSLFSQCEIGWVHWDLWVDNLLFNEDSLSAILDFDRLSFIYPEFDISRAILSCTLWYDELMLEAANAFVKGYNESLPLTREKIVRSVKLTWWKEAEWVGVNAERSGPAIQRFVDESIWIADNWSNLKSIFC</sequence>
<dbReference type="InterPro" id="IPR050249">
    <property type="entry name" value="Pseudomonas-type_ThrB"/>
</dbReference>
<evidence type="ECO:0000313" key="4">
    <source>
        <dbReference type="Proteomes" id="UP001597180"/>
    </source>
</evidence>
<evidence type="ECO:0000259" key="2">
    <source>
        <dbReference type="Pfam" id="PF01636"/>
    </source>
</evidence>
<proteinExistence type="inferred from homology"/>
<dbReference type="PANTHER" id="PTHR21064:SF6">
    <property type="entry name" value="AMINOGLYCOSIDE PHOSPHOTRANSFERASE DOMAIN-CONTAINING PROTEIN"/>
    <property type="match status" value="1"/>
</dbReference>
<dbReference type="Proteomes" id="UP001597180">
    <property type="component" value="Unassembled WGS sequence"/>
</dbReference>
<comment type="caution">
    <text evidence="3">The sequence shown here is derived from an EMBL/GenBank/DDBJ whole genome shotgun (WGS) entry which is preliminary data.</text>
</comment>
<dbReference type="EMBL" id="JBHTLU010000019">
    <property type="protein sequence ID" value="MFD1221646.1"/>
    <property type="molecule type" value="Genomic_DNA"/>
</dbReference>
<dbReference type="Pfam" id="PF01636">
    <property type="entry name" value="APH"/>
    <property type="match status" value="1"/>
</dbReference>
<dbReference type="PANTHER" id="PTHR21064">
    <property type="entry name" value="AMINOGLYCOSIDE PHOSPHOTRANSFERASE DOMAIN-CONTAINING PROTEIN-RELATED"/>
    <property type="match status" value="1"/>
</dbReference>
<feature type="domain" description="Aminoglycoside phosphotransferase" evidence="2">
    <location>
        <begin position="26"/>
        <end position="262"/>
    </location>
</feature>
<dbReference type="RefSeq" id="WP_345585731.1">
    <property type="nucleotide sequence ID" value="NZ_BAABJG010000003.1"/>
</dbReference>
<evidence type="ECO:0000313" key="3">
    <source>
        <dbReference type="EMBL" id="MFD1221646.1"/>
    </source>
</evidence>
<organism evidence="3 4">
    <name type="scientific">Paenibacillus vulneris</name>
    <dbReference type="NCBI Taxonomy" id="1133364"/>
    <lineage>
        <taxon>Bacteria</taxon>
        <taxon>Bacillati</taxon>
        <taxon>Bacillota</taxon>
        <taxon>Bacilli</taxon>
        <taxon>Bacillales</taxon>
        <taxon>Paenibacillaceae</taxon>
        <taxon>Paenibacillus</taxon>
    </lineage>
</organism>
<reference evidence="4" key="1">
    <citation type="journal article" date="2019" name="Int. J. Syst. Evol. Microbiol.">
        <title>The Global Catalogue of Microorganisms (GCM) 10K type strain sequencing project: providing services to taxonomists for standard genome sequencing and annotation.</title>
        <authorList>
            <consortium name="The Broad Institute Genomics Platform"/>
            <consortium name="The Broad Institute Genome Sequencing Center for Infectious Disease"/>
            <person name="Wu L."/>
            <person name="Ma J."/>
        </authorList>
    </citation>
    <scope>NUCLEOTIDE SEQUENCE [LARGE SCALE GENOMIC DNA]</scope>
    <source>
        <strain evidence="4">CCUG 53270</strain>
    </source>
</reference>
<keyword evidence="4" id="KW-1185">Reference proteome</keyword>